<dbReference type="InterPro" id="IPR036388">
    <property type="entry name" value="WH-like_DNA-bd_sf"/>
</dbReference>
<dbReference type="RefSeq" id="WP_067616579.1">
    <property type="nucleotide sequence ID" value="NZ_MAGO01000003.1"/>
</dbReference>
<dbReference type="GO" id="GO:0003700">
    <property type="term" value="F:DNA-binding transcription factor activity"/>
    <property type="evidence" value="ECO:0007669"/>
    <property type="project" value="InterPro"/>
</dbReference>
<evidence type="ECO:0000313" key="3">
    <source>
        <dbReference type="Proteomes" id="UP000093080"/>
    </source>
</evidence>
<organism evidence="2 3">
    <name type="scientific">Dissulfuribacter thermophilus</name>
    <dbReference type="NCBI Taxonomy" id="1156395"/>
    <lineage>
        <taxon>Bacteria</taxon>
        <taxon>Pseudomonadati</taxon>
        <taxon>Thermodesulfobacteriota</taxon>
        <taxon>Dissulfuribacteria</taxon>
        <taxon>Dissulfuribacterales</taxon>
        <taxon>Dissulfuribacteraceae</taxon>
        <taxon>Dissulfuribacter</taxon>
    </lineage>
</organism>
<dbReference type="OrthoDB" id="9793352at2"/>
<dbReference type="Gene3D" id="1.10.10.10">
    <property type="entry name" value="Winged helix-like DNA-binding domain superfamily/Winged helix DNA-binding domain"/>
    <property type="match status" value="1"/>
</dbReference>
<dbReference type="InterPro" id="IPR001845">
    <property type="entry name" value="HTH_ArsR_DNA-bd_dom"/>
</dbReference>
<gene>
    <name evidence="2" type="ORF">DBT_0794</name>
</gene>
<dbReference type="STRING" id="1156395.DBT_0794"/>
<sequence length="180" mass="20633">MKSILSSLITSKTKIHILMRLFLNPNEEIHLRGLSEEFGLSPSLVREELRQLSSAGLLLNRKSGRQINFRANANHPLFPELHSMVKKAFGMDRILDSIVSRLGELKLAFVLDDYAQGKDTGIVDLVLVGNIDQDNLTDLVRKTERYISRKIRTLVLTEDEFQNMKSIFEKRPKLTLWKAD</sequence>
<dbReference type="PROSITE" id="PS50987">
    <property type="entry name" value="HTH_ARSR_2"/>
    <property type="match status" value="1"/>
</dbReference>
<accession>A0A1B9F7F1</accession>
<name>A0A1B9F7F1_9BACT</name>
<keyword evidence="3" id="KW-1185">Reference proteome</keyword>
<dbReference type="EMBL" id="MAGO01000003">
    <property type="protein sequence ID" value="OCC15869.1"/>
    <property type="molecule type" value="Genomic_DNA"/>
</dbReference>
<dbReference type="InterPro" id="IPR036390">
    <property type="entry name" value="WH_DNA-bd_sf"/>
</dbReference>
<comment type="caution">
    <text evidence="2">The sequence shown here is derived from an EMBL/GenBank/DDBJ whole genome shotgun (WGS) entry which is preliminary data.</text>
</comment>
<dbReference type="AlphaFoldDB" id="A0A1B9F7F1"/>
<reference evidence="2 3" key="1">
    <citation type="submission" date="2016-06" db="EMBL/GenBank/DDBJ databases">
        <title>Respiratory ammonification of nitrate coupled to the oxidation of elemental sulfur in deep-sea autotrophic thermophilic bacteria.</title>
        <authorList>
            <person name="Slobodkina G.B."/>
            <person name="Mardanov A.V."/>
            <person name="Ravin N.V."/>
            <person name="Frolova A.A."/>
            <person name="Viryasiv M.B."/>
            <person name="Chernyh N.A."/>
            <person name="Bonch-Osmolovskaya E.A."/>
            <person name="Slobodkin A.I."/>
        </authorList>
    </citation>
    <scope>NUCLEOTIDE SEQUENCE [LARGE SCALE GENOMIC DNA]</scope>
    <source>
        <strain evidence="2 3">S69</strain>
    </source>
</reference>
<dbReference type="InterPro" id="IPR011991">
    <property type="entry name" value="ArsR-like_HTH"/>
</dbReference>
<proteinExistence type="predicted"/>
<dbReference type="Proteomes" id="UP000093080">
    <property type="component" value="Unassembled WGS sequence"/>
</dbReference>
<feature type="domain" description="HTH arsR-type" evidence="1">
    <location>
        <begin position="1"/>
        <end position="96"/>
    </location>
</feature>
<dbReference type="SUPFAM" id="SSF46785">
    <property type="entry name" value="Winged helix' DNA-binding domain"/>
    <property type="match status" value="1"/>
</dbReference>
<dbReference type="PATRIC" id="fig|1156395.6.peg.804"/>
<protein>
    <recommendedName>
        <fullName evidence="1">HTH arsR-type domain-containing protein</fullName>
    </recommendedName>
</protein>
<dbReference type="CDD" id="cd00090">
    <property type="entry name" value="HTH_ARSR"/>
    <property type="match status" value="1"/>
</dbReference>
<evidence type="ECO:0000259" key="1">
    <source>
        <dbReference type="PROSITE" id="PS50987"/>
    </source>
</evidence>
<evidence type="ECO:0000313" key="2">
    <source>
        <dbReference type="EMBL" id="OCC15869.1"/>
    </source>
</evidence>